<gene>
    <name evidence="2" type="ORF">SAMN04488050_11069</name>
</gene>
<evidence type="ECO:0000313" key="2">
    <source>
        <dbReference type="EMBL" id="SFT10020.1"/>
    </source>
</evidence>
<dbReference type="Proteomes" id="UP000199392">
    <property type="component" value="Unassembled WGS sequence"/>
</dbReference>
<feature type="transmembrane region" description="Helical" evidence="1">
    <location>
        <begin position="38"/>
        <end position="60"/>
    </location>
</feature>
<reference evidence="3" key="1">
    <citation type="submission" date="2016-10" db="EMBL/GenBank/DDBJ databases">
        <authorList>
            <person name="Varghese N."/>
            <person name="Submissions S."/>
        </authorList>
    </citation>
    <scope>NUCLEOTIDE SEQUENCE [LARGE SCALE GENOMIC DNA]</scope>
    <source>
        <strain evidence="3">DSM 26894</strain>
    </source>
</reference>
<evidence type="ECO:0000313" key="3">
    <source>
        <dbReference type="Proteomes" id="UP000199392"/>
    </source>
</evidence>
<sequence length="194" mass="21444">MFSVSRIGLWARSATLLILTCVASVALTFGLAEMGQQSLFLFAALWILAVLALLAARAAVRRHRASRPLLLSRRALRRPPMPLPPLRQMRAELDRLLASPGPQDMQPESPEHAIRRILERGLICQNAREATDLSVRAVTEFWLLLVLLRASPDRAGGLARCFRQPDMVLELHDRVSRVAVAYAAAPAMPLARSA</sequence>
<keyword evidence="3" id="KW-1185">Reference proteome</keyword>
<dbReference type="AlphaFoldDB" id="A0A1I6V8Q9"/>
<keyword evidence="1" id="KW-0812">Transmembrane</keyword>
<keyword evidence="1" id="KW-0472">Membrane</keyword>
<accession>A0A1I6V8Q9</accession>
<keyword evidence="1" id="KW-1133">Transmembrane helix</keyword>
<dbReference type="RefSeq" id="WP_092427859.1">
    <property type="nucleotide sequence ID" value="NZ_FNCL01000010.1"/>
</dbReference>
<dbReference type="STRING" id="311180.SAMN04488050_11069"/>
<dbReference type="EMBL" id="FOZW01000010">
    <property type="protein sequence ID" value="SFT10020.1"/>
    <property type="molecule type" value="Genomic_DNA"/>
</dbReference>
<dbReference type="OrthoDB" id="7846016at2"/>
<feature type="transmembrane region" description="Helical" evidence="1">
    <location>
        <begin position="9"/>
        <end position="32"/>
    </location>
</feature>
<protein>
    <submittedName>
        <fullName evidence="2">Uncharacterized protein</fullName>
    </submittedName>
</protein>
<evidence type="ECO:0000256" key="1">
    <source>
        <dbReference type="SAM" id="Phobius"/>
    </source>
</evidence>
<organism evidence="2 3">
    <name type="scientific">Alloyangia pacifica</name>
    <dbReference type="NCBI Taxonomy" id="311180"/>
    <lineage>
        <taxon>Bacteria</taxon>
        <taxon>Pseudomonadati</taxon>
        <taxon>Pseudomonadota</taxon>
        <taxon>Alphaproteobacteria</taxon>
        <taxon>Rhodobacterales</taxon>
        <taxon>Roseobacteraceae</taxon>
        <taxon>Alloyangia</taxon>
    </lineage>
</organism>
<proteinExistence type="predicted"/>
<name>A0A1I6V8Q9_9RHOB</name>